<dbReference type="RefSeq" id="WP_206965564.1">
    <property type="nucleotide sequence ID" value="NZ_JAFLVX010000015.1"/>
</dbReference>
<evidence type="ECO:0000256" key="1">
    <source>
        <dbReference type="SAM" id="Phobius"/>
    </source>
</evidence>
<protein>
    <submittedName>
        <fullName evidence="2">Uncharacterized protein</fullName>
    </submittedName>
</protein>
<organism evidence="2 3">
    <name type="scientific">Candidatus Vagococcus giribetii</name>
    <dbReference type="NCBI Taxonomy" id="2230876"/>
    <lineage>
        <taxon>Bacteria</taxon>
        <taxon>Bacillati</taxon>
        <taxon>Bacillota</taxon>
        <taxon>Bacilli</taxon>
        <taxon>Lactobacillales</taxon>
        <taxon>Enterococcaceae</taxon>
        <taxon>Vagococcus</taxon>
    </lineage>
</organism>
<name>A0ABS3HUJ8_9ENTE</name>
<comment type="caution">
    <text evidence="2">The sequence shown here is derived from an EMBL/GenBank/DDBJ whole genome shotgun (WGS) entry which is preliminary data.</text>
</comment>
<keyword evidence="1" id="KW-0812">Transmembrane</keyword>
<evidence type="ECO:0000313" key="2">
    <source>
        <dbReference type="EMBL" id="MBO0476511.1"/>
    </source>
</evidence>
<keyword evidence="3" id="KW-1185">Reference proteome</keyword>
<dbReference type="Proteomes" id="UP000664857">
    <property type="component" value="Unassembled WGS sequence"/>
</dbReference>
<gene>
    <name evidence="2" type="ORF">DOK76_05480</name>
</gene>
<proteinExistence type="predicted"/>
<sequence length="70" mass="7689">MKKHLSDLEVTFSSANRENLVGYMSLLFASGILGIILGIFIPTKVAGLFFISLVLVISAIFSIRLSKKMK</sequence>
<dbReference type="EMBL" id="JAFLVX010000015">
    <property type="protein sequence ID" value="MBO0476511.1"/>
    <property type="molecule type" value="Genomic_DNA"/>
</dbReference>
<keyword evidence="1" id="KW-1133">Transmembrane helix</keyword>
<reference evidence="2 3" key="1">
    <citation type="submission" date="2021-03" db="EMBL/GenBank/DDBJ databases">
        <title>Enterococcal diversity collection.</title>
        <authorList>
            <person name="Gilmore M.S."/>
            <person name="Schwartzman J."/>
            <person name="Van Tyne D."/>
            <person name="Martin M."/>
            <person name="Earl A.M."/>
            <person name="Manson A.L."/>
            <person name="Straub T."/>
            <person name="Salamzade R."/>
            <person name="Saavedra J."/>
            <person name="Lebreton F."/>
            <person name="Prichula J."/>
            <person name="Schaufler K."/>
            <person name="Gaca A."/>
            <person name="Sgardioli B."/>
            <person name="Wagenaar J."/>
            <person name="Strong T."/>
        </authorList>
    </citation>
    <scope>NUCLEOTIDE SEQUENCE [LARGE SCALE GENOMIC DNA]</scope>
    <source>
        <strain evidence="2 3">DIV0080</strain>
    </source>
</reference>
<feature type="transmembrane region" description="Helical" evidence="1">
    <location>
        <begin position="20"/>
        <end position="41"/>
    </location>
</feature>
<keyword evidence="1" id="KW-0472">Membrane</keyword>
<evidence type="ECO:0000313" key="3">
    <source>
        <dbReference type="Proteomes" id="UP000664857"/>
    </source>
</evidence>
<feature type="transmembrane region" description="Helical" evidence="1">
    <location>
        <begin position="47"/>
        <end position="65"/>
    </location>
</feature>
<accession>A0ABS3HUJ8</accession>